<dbReference type="InterPro" id="IPR015143">
    <property type="entry name" value="L27_1"/>
</dbReference>
<dbReference type="SUPFAM" id="SSF101288">
    <property type="entry name" value="L27 domain"/>
    <property type="match status" value="1"/>
</dbReference>
<organism evidence="2 3">
    <name type="scientific">Leptobrachium leishanense</name>
    <name type="common">Leishan spiny toad</name>
    <dbReference type="NCBI Taxonomy" id="445787"/>
    <lineage>
        <taxon>Eukaryota</taxon>
        <taxon>Metazoa</taxon>
        <taxon>Chordata</taxon>
        <taxon>Craniata</taxon>
        <taxon>Vertebrata</taxon>
        <taxon>Euteleostomi</taxon>
        <taxon>Amphibia</taxon>
        <taxon>Batrachia</taxon>
        <taxon>Anura</taxon>
        <taxon>Pelobatoidea</taxon>
        <taxon>Megophryidae</taxon>
        <taxon>Leptobrachium</taxon>
    </lineage>
</organism>
<reference evidence="2" key="2">
    <citation type="submission" date="2025-09" db="UniProtKB">
        <authorList>
            <consortium name="Ensembl"/>
        </authorList>
    </citation>
    <scope>IDENTIFICATION</scope>
</reference>
<keyword evidence="3" id="KW-1185">Reference proteome</keyword>
<sequence>TPVKIARALALLEDYCVRFFKPEELHIRQAVEKVIRMFKSDLFKALIGKSQLSLVFRGSSKRYRFICQTP</sequence>
<dbReference type="GeneTree" id="ENSGT01030000234954"/>
<evidence type="ECO:0000259" key="1">
    <source>
        <dbReference type="Pfam" id="PF09058"/>
    </source>
</evidence>
<dbReference type="Ensembl" id="ENSLLET00000007517.1">
    <property type="protein sequence ID" value="ENSLLEP00000007219.1"/>
    <property type="gene ID" value="ENSLLEG00000004570.1"/>
</dbReference>
<feature type="domain" description="L27-1" evidence="1">
    <location>
        <begin position="6"/>
        <end position="47"/>
    </location>
</feature>
<dbReference type="Proteomes" id="UP000694569">
    <property type="component" value="Unplaced"/>
</dbReference>
<dbReference type="AlphaFoldDB" id="A0A8C5P975"/>
<dbReference type="Gene3D" id="1.10.287.470">
    <property type="entry name" value="Helix hairpin bin"/>
    <property type="match status" value="1"/>
</dbReference>
<dbReference type="InterPro" id="IPR036892">
    <property type="entry name" value="L27_dom_sf"/>
</dbReference>
<evidence type="ECO:0000313" key="2">
    <source>
        <dbReference type="Ensembl" id="ENSLLEP00000007219.1"/>
    </source>
</evidence>
<dbReference type="Pfam" id="PF09058">
    <property type="entry name" value="L27_1"/>
    <property type="match status" value="1"/>
</dbReference>
<protein>
    <recommendedName>
        <fullName evidence="1">L27-1 domain-containing protein</fullName>
    </recommendedName>
</protein>
<name>A0A8C5P975_9ANUR</name>
<proteinExistence type="predicted"/>
<dbReference type="OrthoDB" id="78824at2759"/>
<evidence type="ECO:0000313" key="3">
    <source>
        <dbReference type="Proteomes" id="UP000694569"/>
    </source>
</evidence>
<reference evidence="2" key="1">
    <citation type="submission" date="2025-08" db="UniProtKB">
        <authorList>
            <consortium name="Ensembl"/>
        </authorList>
    </citation>
    <scope>IDENTIFICATION</scope>
</reference>
<accession>A0A8C5P975</accession>